<organism evidence="2 3">
    <name type="scientific">Paenibacillus antarcticus</name>
    <dbReference type="NCBI Taxonomy" id="253703"/>
    <lineage>
        <taxon>Bacteria</taxon>
        <taxon>Bacillati</taxon>
        <taxon>Bacillota</taxon>
        <taxon>Bacilli</taxon>
        <taxon>Bacillales</taxon>
        <taxon>Paenibacillaceae</taxon>
        <taxon>Paenibacillus</taxon>
    </lineage>
</organism>
<dbReference type="RefSeq" id="WP_068647270.1">
    <property type="nucleotide sequence ID" value="NZ_LVJI01000006.1"/>
</dbReference>
<evidence type="ECO:0000313" key="3">
    <source>
        <dbReference type="Proteomes" id="UP000077355"/>
    </source>
</evidence>
<dbReference type="EMBL" id="LVJI01000006">
    <property type="protein sequence ID" value="OAB47644.1"/>
    <property type="molecule type" value="Genomic_DNA"/>
</dbReference>
<name>A0A168QCX2_9BACL</name>
<evidence type="ECO:0000313" key="2">
    <source>
        <dbReference type="EMBL" id="OAB47644.1"/>
    </source>
</evidence>
<dbReference type="PANTHER" id="PTHR34227:SF1">
    <property type="entry name" value="DIMETHYL SULFOXIDE REDUCTASE CHAPERONE-RELATED"/>
    <property type="match status" value="1"/>
</dbReference>
<dbReference type="Proteomes" id="UP000077355">
    <property type="component" value="Unassembled WGS sequence"/>
</dbReference>
<evidence type="ECO:0008006" key="4">
    <source>
        <dbReference type="Google" id="ProtNLM"/>
    </source>
</evidence>
<comment type="caution">
    <text evidence="2">The sequence shown here is derived from an EMBL/GenBank/DDBJ whole genome shotgun (WGS) entry which is preliminary data.</text>
</comment>
<gene>
    <name evidence="2" type="ORF">PBAT_05375</name>
</gene>
<dbReference type="PANTHER" id="PTHR34227">
    <property type="entry name" value="CHAPERONE PROTEIN YCDY"/>
    <property type="match status" value="1"/>
</dbReference>
<dbReference type="AlphaFoldDB" id="A0A168QCX2"/>
<dbReference type="InterPro" id="IPR036411">
    <property type="entry name" value="TorD-like_sf"/>
</dbReference>
<dbReference type="InterPro" id="IPR020945">
    <property type="entry name" value="DMSO/NO3_reduct_chaperone"/>
</dbReference>
<accession>A0A168QCX2</accession>
<dbReference type="SUPFAM" id="SSF89155">
    <property type="entry name" value="TorD-like"/>
    <property type="match status" value="1"/>
</dbReference>
<protein>
    <recommendedName>
        <fullName evidence="4">Dehydrogenase</fullName>
    </recommendedName>
</protein>
<keyword evidence="1" id="KW-0143">Chaperone</keyword>
<dbReference type="Gene3D" id="1.10.3480.10">
    <property type="entry name" value="TorD-like"/>
    <property type="match status" value="1"/>
</dbReference>
<dbReference type="Pfam" id="PF02613">
    <property type="entry name" value="Nitrate_red_del"/>
    <property type="match status" value="1"/>
</dbReference>
<reference evidence="2 3" key="1">
    <citation type="submission" date="2016-03" db="EMBL/GenBank/DDBJ databases">
        <title>Draft genome sequence of Paenibacillus antarcticus CECT 5836.</title>
        <authorList>
            <person name="Shin S.-K."/>
            <person name="Yi H."/>
        </authorList>
    </citation>
    <scope>NUCLEOTIDE SEQUENCE [LARGE SCALE GENOMIC DNA]</scope>
    <source>
        <strain evidence="2 3">CECT 5836</strain>
    </source>
</reference>
<sequence>MTMTLVMVRDSEECVRWKQGRGWVYQLLIDFLRNRPRLSLIAQWQKHMAMREEVFLTKEGQKLKDYLSNTMPEQLTKLCEVERAEYHRLFEGVRPIFPSLCENDYRSMLSKNSVDYMLDIRNRYAQSGIVFNKLVLEQDDHISIELEYMAVLGERMSDDVCLRASQHALMDSQIQFLEQHVMQWVPSVAEALCKEARSPIYRSLGYILQEFLPYDIAMLRSCRAELDSCLISS</sequence>
<proteinExistence type="predicted"/>
<dbReference type="InterPro" id="IPR050289">
    <property type="entry name" value="TorD/DmsD_chaperones"/>
</dbReference>
<evidence type="ECO:0000256" key="1">
    <source>
        <dbReference type="ARBA" id="ARBA00023186"/>
    </source>
</evidence>
<keyword evidence="3" id="KW-1185">Reference proteome</keyword>